<reference evidence="1 2" key="1">
    <citation type="journal article" date="2010" name="Proc. Natl. Acad. Sci. U.S.A.">
        <title>Insights into evolution of multicellular fungi from the assembled chromosomes of the mushroom Coprinopsis cinerea (Coprinus cinereus).</title>
        <authorList>
            <person name="Stajich J.E."/>
            <person name="Wilke S.K."/>
            <person name="Ahren D."/>
            <person name="Au C.H."/>
            <person name="Birren B.W."/>
            <person name="Borodovsky M."/>
            <person name="Burns C."/>
            <person name="Canback B."/>
            <person name="Casselton L.A."/>
            <person name="Cheng C.K."/>
            <person name="Deng J."/>
            <person name="Dietrich F.S."/>
            <person name="Fargo D.C."/>
            <person name="Farman M.L."/>
            <person name="Gathman A.C."/>
            <person name="Goldberg J."/>
            <person name="Guigo R."/>
            <person name="Hoegger P.J."/>
            <person name="Hooker J.B."/>
            <person name="Huggins A."/>
            <person name="James T.Y."/>
            <person name="Kamada T."/>
            <person name="Kilaru S."/>
            <person name="Kodira C."/>
            <person name="Kues U."/>
            <person name="Kupfer D."/>
            <person name="Kwan H.S."/>
            <person name="Lomsadze A."/>
            <person name="Li W."/>
            <person name="Lilly W.W."/>
            <person name="Ma L.J."/>
            <person name="Mackey A.J."/>
            <person name="Manning G."/>
            <person name="Martin F."/>
            <person name="Muraguchi H."/>
            <person name="Natvig D.O."/>
            <person name="Palmerini H."/>
            <person name="Ramesh M.A."/>
            <person name="Rehmeyer C.J."/>
            <person name="Roe B.A."/>
            <person name="Shenoy N."/>
            <person name="Stanke M."/>
            <person name="Ter-Hovhannisyan V."/>
            <person name="Tunlid A."/>
            <person name="Velagapudi R."/>
            <person name="Vision T.J."/>
            <person name="Zeng Q."/>
            <person name="Zolan M.E."/>
            <person name="Pukkila P.J."/>
        </authorList>
    </citation>
    <scope>NUCLEOTIDE SEQUENCE [LARGE SCALE GENOMIC DNA]</scope>
    <source>
        <strain evidence="2">Okayama-7 / 130 / ATCC MYA-4618 / FGSC 9003</strain>
    </source>
</reference>
<dbReference type="InParanoid" id="A8NK95"/>
<accession>A8NK95</accession>
<sequence length="302" mass="33700">MIKDQIERSASMLHEVILVDSLVGTDDASGSAFPALVDAVLAYSNRIQSLTIASNVLSTDRRQRKNVWSGATYSFPNLVEFRLSLPDWPADTNKALYDMVCTNAPKLVKIDLGSEPTWSAHIFGNIHSPLDRQATPWQRLTSFKGPFSDPHFFFTVMARCPQLRELEVTGSGLNPKINKWSVELVHRQLQSLVLVLDKKSTGFSVPLDLLNLRGLEKLTIIRTPGAESKVSHIEFARSLRGLGDRSGCKLKTFHWSVPLDGNIDPSVYQHPMFHGAKEYRPTTANVPATTRAHGRERALSRL</sequence>
<evidence type="ECO:0000313" key="2">
    <source>
        <dbReference type="Proteomes" id="UP000001861"/>
    </source>
</evidence>
<dbReference type="EMBL" id="AACS02000010">
    <property type="protein sequence ID" value="EAU87362.2"/>
    <property type="molecule type" value="Genomic_DNA"/>
</dbReference>
<gene>
    <name evidence="1" type="ORF">CC1G_02121</name>
</gene>
<organism evidence="1 2">
    <name type="scientific">Coprinopsis cinerea (strain Okayama-7 / 130 / ATCC MYA-4618 / FGSC 9003)</name>
    <name type="common">Inky cap fungus</name>
    <name type="synonym">Hormographiella aspergillata</name>
    <dbReference type="NCBI Taxonomy" id="240176"/>
    <lineage>
        <taxon>Eukaryota</taxon>
        <taxon>Fungi</taxon>
        <taxon>Dikarya</taxon>
        <taxon>Basidiomycota</taxon>
        <taxon>Agaricomycotina</taxon>
        <taxon>Agaricomycetes</taxon>
        <taxon>Agaricomycetidae</taxon>
        <taxon>Agaricales</taxon>
        <taxon>Agaricineae</taxon>
        <taxon>Psathyrellaceae</taxon>
        <taxon>Coprinopsis</taxon>
    </lineage>
</organism>
<protein>
    <recommendedName>
        <fullName evidence="3">F-box domain-containing protein</fullName>
    </recommendedName>
</protein>
<dbReference type="RefSeq" id="XP_001834385.2">
    <property type="nucleotide sequence ID" value="XM_001834333.2"/>
</dbReference>
<name>A8NK95_COPC7</name>
<proteinExistence type="predicted"/>
<keyword evidence="2" id="KW-1185">Reference proteome</keyword>
<dbReference type="VEuPathDB" id="FungiDB:CC1G_02121"/>
<evidence type="ECO:0000313" key="1">
    <source>
        <dbReference type="EMBL" id="EAU87362.2"/>
    </source>
</evidence>
<dbReference type="HOGENOM" id="CLU_921383_0_0_1"/>
<dbReference type="KEGG" id="cci:CC1G_02121"/>
<dbReference type="GeneID" id="6010899"/>
<dbReference type="AlphaFoldDB" id="A8NK95"/>
<evidence type="ECO:0008006" key="3">
    <source>
        <dbReference type="Google" id="ProtNLM"/>
    </source>
</evidence>
<dbReference type="Proteomes" id="UP000001861">
    <property type="component" value="Unassembled WGS sequence"/>
</dbReference>
<dbReference type="SUPFAM" id="SSF52047">
    <property type="entry name" value="RNI-like"/>
    <property type="match status" value="1"/>
</dbReference>
<comment type="caution">
    <text evidence="1">The sequence shown here is derived from an EMBL/GenBank/DDBJ whole genome shotgun (WGS) entry which is preliminary data.</text>
</comment>